<proteinExistence type="predicted"/>
<sequence>MSTLRRSLSKTARRRSEFPVLESDGAVRRGCQSIEPTRPFFPFFLSSSPNPTASQLAHLAATLKTAAARLPSRLPVLDLGVSRARGLDRAIPKP</sequence>
<dbReference type="Proteomes" id="UP001054889">
    <property type="component" value="Unassembled WGS sequence"/>
</dbReference>
<reference evidence="1" key="2">
    <citation type="submission" date="2021-12" db="EMBL/GenBank/DDBJ databases">
        <title>Resequencing data analysis of finger millet.</title>
        <authorList>
            <person name="Hatakeyama M."/>
            <person name="Aluri S."/>
            <person name="Balachadran M.T."/>
            <person name="Sivarajan S.R."/>
            <person name="Poveda L."/>
            <person name="Shimizu-Inatsugi R."/>
            <person name="Schlapbach R."/>
            <person name="Sreeman S.M."/>
            <person name="Shimizu K.K."/>
        </authorList>
    </citation>
    <scope>NUCLEOTIDE SEQUENCE</scope>
</reference>
<evidence type="ECO:0000313" key="2">
    <source>
        <dbReference type="Proteomes" id="UP001054889"/>
    </source>
</evidence>
<gene>
    <name evidence="1" type="primary">gb07092</name>
    <name evidence="1" type="ORF">PR202_gb07092</name>
</gene>
<evidence type="ECO:0000313" key="1">
    <source>
        <dbReference type="EMBL" id="GJN19783.1"/>
    </source>
</evidence>
<keyword evidence="2" id="KW-1185">Reference proteome</keyword>
<accession>A0AAV5E8U6</accession>
<organism evidence="1 2">
    <name type="scientific">Eleusine coracana subsp. coracana</name>
    <dbReference type="NCBI Taxonomy" id="191504"/>
    <lineage>
        <taxon>Eukaryota</taxon>
        <taxon>Viridiplantae</taxon>
        <taxon>Streptophyta</taxon>
        <taxon>Embryophyta</taxon>
        <taxon>Tracheophyta</taxon>
        <taxon>Spermatophyta</taxon>
        <taxon>Magnoliopsida</taxon>
        <taxon>Liliopsida</taxon>
        <taxon>Poales</taxon>
        <taxon>Poaceae</taxon>
        <taxon>PACMAD clade</taxon>
        <taxon>Chloridoideae</taxon>
        <taxon>Cynodonteae</taxon>
        <taxon>Eleusininae</taxon>
        <taxon>Eleusine</taxon>
    </lineage>
</organism>
<reference evidence="1" key="1">
    <citation type="journal article" date="2018" name="DNA Res.">
        <title>Multiple hybrid de novo genome assembly of finger millet, an orphan allotetraploid crop.</title>
        <authorList>
            <person name="Hatakeyama M."/>
            <person name="Aluri S."/>
            <person name="Balachadran M.T."/>
            <person name="Sivarajan S.R."/>
            <person name="Patrignani A."/>
            <person name="Gruter S."/>
            <person name="Poveda L."/>
            <person name="Shimizu-Inatsugi R."/>
            <person name="Baeten J."/>
            <person name="Francoijs K.J."/>
            <person name="Nataraja K.N."/>
            <person name="Reddy Y.A.N."/>
            <person name="Phadnis S."/>
            <person name="Ravikumar R.L."/>
            <person name="Schlapbach R."/>
            <person name="Sreeman S.M."/>
            <person name="Shimizu K.K."/>
        </authorList>
    </citation>
    <scope>NUCLEOTIDE SEQUENCE</scope>
</reference>
<comment type="caution">
    <text evidence="1">The sequence shown here is derived from an EMBL/GenBank/DDBJ whole genome shotgun (WGS) entry which is preliminary data.</text>
</comment>
<protein>
    <submittedName>
        <fullName evidence="1">Uncharacterized protein</fullName>
    </submittedName>
</protein>
<dbReference type="AlphaFoldDB" id="A0AAV5E8U6"/>
<name>A0AAV5E8U6_ELECO</name>
<dbReference type="EMBL" id="BQKI01000074">
    <property type="protein sequence ID" value="GJN19783.1"/>
    <property type="molecule type" value="Genomic_DNA"/>
</dbReference>